<feature type="domain" description="Formyl transferase N-terminal" evidence="5">
    <location>
        <begin position="4"/>
        <end position="182"/>
    </location>
</feature>
<protein>
    <recommendedName>
        <fullName evidence="4">Phosphoribosylglycinamide formyltransferase</fullName>
        <ecNumber evidence="4">2.1.2.2</ecNumber>
    </recommendedName>
    <alternativeName>
        <fullName evidence="4">5'-phosphoribosylglycinamide transformylase</fullName>
    </alternativeName>
    <alternativeName>
        <fullName evidence="4">GAR transformylase</fullName>
        <shortName evidence="4">GART</shortName>
    </alternativeName>
</protein>
<dbReference type="RefSeq" id="WP_013759914.1">
    <property type="nucleotide sequence ID" value="NC_015501.1"/>
</dbReference>
<dbReference type="GO" id="GO:0004644">
    <property type="term" value="F:phosphoribosylglycinamide formyltransferase activity"/>
    <property type="evidence" value="ECO:0007669"/>
    <property type="project" value="UniProtKB-UniRule"/>
</dbReference>
<comment type="catalytic activity">
    <reaction evidence="4">
        <text>N(1)-(5-phospho-beta-D-ribosyl)glycinamide + (6R)-10-formyltetrahydrofolate = N(2)-formyl-N(1)-(5-phospho-beta-D-ribosyl)glycinamide + (6S)-5,6,7,8-tetrahydrofolate + H(+)</text>
        <dbReference type="Rhea" id="RHEA:15053"/>
        <dbReference type="ChEBI" id="CHEBI:15378"/>
        <dbReference type="ChEBI" id="CHEBI:57453"/>
        <dbReference type="ChEBI" id="CHEBI:143788"/>
        <dbReference type="ChEBI" id="CHEBI:147286"/>
        <dbReference type="ChEBI" id="CHEBI:195366"/>
        <dbReference type="EC" id="2.1.2.2"/>
    </reaction>
</comment>
<name>F4KMD5_PORAD</name>
<keyword evidence="2 4" id="KW-0808">Transferase</keyword>
<reference evidence="7" key="1">
    <citation type="submission" date="2011-04" db="EMBL/GenBank/DDBJ databases">
        <title>The complete genome of Porphyromonas asaccharolytica DSM 20707.</title>
        <authorList>
            <person name="Lucas S."/>
            <person name="Han J."/>
            <person name="Lapidus A."/>
            <person name="Bruce D."/>
            <person name="Goodwin L."/>
            <person name="Pitluck S."/>
            <person name="Peters L."/>
            <person name="Kyrpides N."/>
            <person name="Mavromatis K."/>
            <person name="Ivanova N."/>
            <person name="Ovchinnikova G."/>
            <person name="Pagani I."/>
            <person name="Lu M."/>
            <person name="Detter J.C."/>
            <person name="Tapia R."/>
            <person name="Han C."/>
            <person name="Land M."/>
            <person name="Hauser L."/>
            <person name="Markowitz V."/>
            <person name="Cheng J.-F."/>
            <person name="Hugenholtz P."/>
            <person name="Woyke T."/>
            <person name="Wu D."/>
            <person name="Gronow S."/>
            <person name="Wellnitz S."/>
            <person name="Brambilla E."/>
            <person name="Klenk H.-P."/>
            <person name="Eisen J.A."/>
        </authorList>
    </citation>
    <scope>NUCLEOTIDE SEQUENCE [LARGE SCALE GENOMIC DNA]</scope>
    <source>
        <strain evidence="7">ATCC 25260 / DSM 20707 / VPI 4198</strain>
    </source>
</reference>
<feature type="binding site" evidence="4">
    <location>
        <position position="102"/>
    </location>
    <ligand>
        <name>(6R)-10-formyltetrahydrofolate</name>
        <dbReference type="ChEBI" id="CHEBI:195366"/>
    </ligand>
</feature>
<comment type="caution">
    <text evidence="4">Lacks conserved residue(s) required for the propagation of feature annotation.</text>
</comment>
<proteinExistence type="inferred from homology"/>
<evidence type="ECO:0000313" key="6">
    <source>
        <dbReference type="EMBL" id="AEE12254.1"/>
    </source>
</evidence>
<comment type="function">
    <text evidence="4">Catalyzes the transfer of a formyl group from 10-formyltetrahydrofolate to 5-phospho-ribosyl-glycinamide (GAR), producing 5-phospho-ribosyl-N-formylglycinamide (FGAR) and tetrahydrofolate.</text>
</comment>
<evidence type="ECO:0000256" key="4">
    <source>
        <dbReference type="HAMAP-Rule" id="MF_01930"/>
    </source>
</evidence>
<dbReference type="UniPathway" id="UPA00074">
    <property type="reaction ID" value="UER00126"/>
</dbReference>
<organism evidence="6 7">
    <name type="scientific">Porphyromonas asaccharolytica (strain ATCC 25260 / DSM 20707 / BCRC 10618 / CCUG 7834 / JCM 6326 / LMG 13178 / VPI 4198 / B440)</name>
    <name type="common">Bacteroides asaccharolyticus</name>
    <dbReference type="NCBI Taxonomy" id="879243"/>
    <lineage>
        <taxon>Bacteria</taxon>
        <taxon>Pseudomonadati</taxon>
        <taxon>Bacteroidota</taxon>
        <taxon>Bacteroidia</taxon>
        <taxon>Bacteroidales</taxon>
        <taxon>Porphyromonadaceae</taxon>
        <taxon>Porphyromonas</taxon>
    </lineage>
</organism>
<evidence type="ECO:0000256" key="3">
    <source>
        <dbReference type="ARBA" id="ARBA00022755"/>
    </source>
</evidence>
<dbReference type="InterPro" id="IPR004607">
    <property type="entry name" value="GART"/>
</dbReference>
<keyword evidence="3 4" id="KW-0658">Purine biosynthesis</keyword>
<dbReference type="AlphaFoldDB" id="F4KMD5"/>
<dbReference type="Gene3D" id="3.40.50.170">
    <property type="entry name" value="Formyl transferase, N-terminal domain"/>
    <property type="match status" value="1"/>
</dbReference>
<gene>
    <name evidence="4" type="primary">purN</name>
    <name evidence="6" type="ordered locus">Poras_0300</name>
</gene>
<evidence type="ECO:0000256" key="1">
    <source>
        <dbReference type="ARBA" id="ARBA00005054"/>
    </source>
</evidence>
<dbReference type="EMBL" id="CP002689">
    <property type="protein sequence ID" value="AEE12254.1"/>
    <property type="molecule type" value="Genomic_DNA"/>
</dbReference>
<dbReference type="PANTHER" id="PTHR43369">
    <property type="entry name" value="PHOSPHORIBOSYLGLYCINAMIDE FORMYLTRANSFERASE"/>
    <property type="match status" value="1"/>
</dbReference>
<evidence type="ECO:0000313" key="7">
    <source>
        <dbReference type="Proteomes" id="UP000006545"/>
    </source>
</evidence>
<dbReference type="EC" id="2.1.2.2" evidence="4"/>
<feature type="binding site" evidence="4">
    <location>
        <position position="62"/>
    </location>
    <ligand>
        <name>(6R)-10-formyltetrahydrofolate</name>
        <dbReference type="ChEBI" id="CHEBI:195366"/>
    </ligand>
</feature>
<evidence type="ECO:0000256" key="2">
    <source>
        <dbReference type="ARBA" id="ARBA00022679"/>
    </source>
</evidence>
<dbReference type="InterPro" id="IPR036477">
    <property type="entry name" value="Formyl_transf_N_sf"/>
</dbReference>
<dbReference type="PANTHER" id="PTHR43369:SF2">
    <property type="entry name" value="PHOSPHORIBOSYLGLYCINAMIDE FORMYLTRANSFERASE"/>
    <property type="match status" value="1"/>
</dbReference>
<accession>F4KMD5</accession>
<dbReference type="Pfam" id="PF00551">
    <property type="entry name" value="Formyl_trans_N"/>
    <property type="match status" value="1"/>
</dbReference>
<comment type="similarity">
    <text evidence="4">Belongs to the GART family.</text>
</comment>
<dbReference type="STRING" id="879243.Poras_0300"/>
<evidence type="ECO:0000259" key="5">
    <source>
        <dbReference type="Pfam" id="PF00551"/>
    </source>
</evidence>
<dbReference type="CDD" id="cd08645">
    <property type="entry name" value="FMT_core_GART"/>
    <property type="match status" value="1"/>
</dbReference>
<feature type="site" description="Raises pKa of active site His" evidence="4">
    <location>
        <position position="145"/>
    </location>
</feature>
<dbReference type="eggNOG" id="COG0299">
    <property type="taxonomic scope" value="Bacteria"/>
</dbReference>
<dbReference type="GO" id="GO:0006189">
    <property type="term" value="P:'de novo' IMP biosynthetic process"/>
    <property type="evidence" value="ECO:0007669"/>
    <property type="project" value="UniProtKB-UniRule"/>
</dbReference>
<dbReference type="OrthoDB" id="9806170at2"/>
<feature type="binding site" evidence="4">
    <location>
        <begin position="12"/>
        <end position="14"/>
    </location>
    <ligand>
        <name>N(1)-(5-phospho-beta-D-ribosyl)glycinamide</name>
        <dbReference type="ChEBI" id="CHEBI:143788"/>
    </ligand>
</feature>
<comment type="pathway">
    <text evidence="1 4">Purine metabolism; IMP biosynthesis via de novo pathway; N(2)-formyl-N(1)-(5-phospho-D-ribosyl)glycinamide from N(1)-(5-phospho-D-ribosyl)glycinamide (10-formyl THF route): step 1/1.</text>
</comment>
<dbReference type="InterPro" id="IPR002376">
    <property type="entry name" value="Formyl_transf_N"/>
</dbReference>
<dbReference type="Proteomes" id="UP000006545">
    <property type="component" value="Chromosome"/>
</dbReference>
<dbReference type="GO" id="GO:0005829">
    <property type="term" value="C:cytosol"/>
    <property type="evidence" value="ECO:0007669"/>
    <property type="project" value="TreeGrafter"/>
</dbReference>
<keyword evidence="7" id="KW-1185">Reference proteome</keyword>
<feature type="active site" description="Proton donor" evidence="4">
    <location>
        <position position="104"/>
    </location>
</feature>
<dbReference type="SUPFAM" id="SSF53328">
    <property type="entry name" value="Formyltransferase"/>
    <property type="match status" value="1"/>
</dbReference>
<dbReference type="KEGG" id="pah:Poras_0300"/>
<dbReference type="HOGENOM" id="CLU_038395_1_3_10"/>
<dbReference type="HAMAP" id="MF_01930">
    <property type="entry name" value="PurN"/>
    <property type="match status" value="1"/>
</dbReference>
<sequence length="195" mass="21754">METIAIFASGNGTNAEALVHYLAHIDDISVALIATDNPHAGVLKRAERLGIPSLTFQRKEMRDPAFAKQLREQYRVTAIVLAGFLGLVPESLLRTFPQRILNIHPGLLPDYGGKGMYGDRVHERVLEDHCSVSGITIHLIDDQFDRGSTLCEVRLAVHPDDTVDTLAERIHRLEHTYYPVVVADYLTRPDLPPLV</sequence>